<evidence type="ECO:0000313" key="1">
    <source>
        <dbReference type="EMBL" id="CAB3389609.1"/>
    </source>
</evidence>
<gene>
    <name evidence="1" type="ORF">FAVT5_0439</name>
</gene>
<organism evidence="1 2">
    <name type="scientific">Kyrpidia spormannii</name>
    <dbReference type="NCBI Taxonomy" id="2055160"/>
    <lineage>
        <taxon>Bacteria</taxon>
        <taxon>Bacillati</taxon>
        <taxon>Bacillota</taxon>
        <taxon>Bacilli</taxon>
        <taxon>Bacillales</taxon>
        <taxon>Alicyclobacillaceae</taxon>
        <taxon>Kyrpidia</taxon>
    </lineage>
</organism>
<dbReference type="EMBL" id="LR792684">
    <property type="protein sequence ID" value="CAB3389609.1"/>
    <property type="molecule type" value="Genomic_DNA"/>
</dbReference>
<proteinExistence type="predicted"/>
<dbReference type="Proteomes" id="UP000501793">
    <property type="component" value="Chromosome"/>
</dbReference>
<evidence type="ECO:0000313" key="2">
    <source>
        <dbReference type="Proteomes" id="UP000501793"/>
    </source>
</evidence>
<accession>A0ACA8Z577</accession>
<keyword evidence="2" id="KW-1185">Reference proteome</keyword>
<sequence length="57" mass="6268">MVDRFVADFTISGVEELCSGVSRPTIIGVLRLHPLYREGPQRQVGGISWSQPSVKPT</sequence>
<reference evidence="1" key="1">
    <citation type="submission" date="2020-04" db="EMBL/GenBank/DDBJ databases">
        <authorList>
            <person name="Hogendoorn C."/>
        </authorList>
    </citation>
    <scope>NUCLEOTIDE SEQUENCE</scope>
    <source>
        <strain evidence="1">FAVT5</strain>
    </source>
</reference>
<name>A0ACA8Z577_9BACL</name>
<protein>
    <submittedName>
        <fullName evidence="1">Uncharacterized protein</fullName>
    </submittedName>
</protein>